<name>A0A3M7SMH7_BRAPC</name>
<keyword evidence="2" id="KW-1185">Reference proteome</keyword>
<gene>
    <name evidence="1" type="ORF">BpHYR1_025954</name>
</gene>
<dbReference type="AlphaFoldDB" id="A0A3M7SMH7"/>
<organism evidence="1 2">
    <name type="scientific">Brachionus plicatilis</name>
    <name type="common">Marine rotifer</name>
    <name type="synonym">Brachionus muelleri</name>
    <dbReference type="NCBI Taxonomy" id="10195"/>
    <lineage>
        <taxon>Eukaryota</taxon>
        <taxon>Metazoa</taxon>
        <taxon>Spiralia</taxon>
        <taxon>Gnathifera</taxon>
        <taxon>Rotifera</taxon>
        <taxon>Eurotatoria</taxon>
        <taxon>Monogononta</taxon>
        <taxon>Pseudotrocha</taxon>
        <taxon>Ploima</taxon>
        <taxon>Brachionidae</taxon>
        <taxon>Brachionus</taxon>
    </lineage>
</organism>
<sequence length="112" mass="12848">MTIWSSTFLRRKKTDEVPVIDLETLSGIRSDCELRLGLEVLCNHTSFYAINHSSSLAWKEFNELASAHLLGLKCLSKILNRQFILGKPRVRSNGNSLRLNPHAWELFTKLNH</sequence>
<evidence type="ECO:0000313" key="2">
    <source>
        <dbReference type="Proteomes" id="UP000276133"/>
    </source>
</evidence>
<accession>A0A3M7SMH7</accession>
<comment type="caution">
    <text evidence="1">The sequence shown here is derived from an EMBL/GenBank/DDBJ whole genome shotgun (WGS) entry which is preliminary data.</text>
</comment>
<protein>
    <submittedName>
        <fullName evidence="1">Uncharacterized protein</fullName>
    </submittedName>
</protein>
<proteinExistence type="predicted"/>
<dbReference type="Proteomes" id="UP000276133">
    <property type="component" value="Unassembled WGS sequence"/>
</dbReference>
<reference evidence="1 2" key="1">
    <citation type="journal article" date="2018" name="Sci. Rep.">
        <title>Genomic signatures of local adaptation to the degree of environmental predictability in rotifers.</title>
        <authorList>
            <person name="Franch-Gras L."/>
            <person name="Hahn C."/>
            <person name="Garcia-Roger E.M."/>
            <person name="Carmona M.J."/>
            <person name="Serra M."/>
            <person name="Gomez A."/>
        </authorList>
    </citation>
    <scope>NUCLEOTIDE SEQUENCE [LARGE SCALE GENOMIC DNA]</scope>
    <source>
        <strain evidence="1">HYR1</strain>
    </source>
</reference>
<evidence type="ECO:0000313" key="1">
    <source>
        <dbReference type="EMBL" id="RNA36875.1"/>
    </source>
</evidence>
<dbReference type="EMBL" id="REGN01001117">
    <property type="protein sequence ID" value="RNA36875.1"/>
    <property type="molecule type" value="Genomic_DNA"/>
</dbReference>